<proteinExistence type="predicted"/>
<feature type="compositionally biased region" description="Polar residues" evidence="1">
    <location>
        <begin position="52"/>
        <end position="66"/>
    </location>
</feature>
<accession>A0A6G1EXL3</accession>
<evidence type="ECO:0000256" key="1">
    <source>
        <dbReference type="SAM" id="MobiDB-lite"/>
    </source>
</evidence>
<name>A0A6G1EXL3_9ORYZ</name>
<comment type="caution">
    <text evidence="2">The sequence shown here is derived from an EMBL/GenBank/DDBJ whole genome shotgun (WGS) entry which is preliminary data.</text>
</comment>
<organism evidence="2 3">
    <name type="scientific">Oryza meyeriana var. granulata</name>
    <dbReference type="NCBI Taxonomy" id="110450"/>
    <lineage>
        <taxon>Eukaryota</taxon>
        <taxon>Viridiplantae</taxon>
        <taxon>Streptophyta</taxon>
        <taxon>Embryophyta</taxon>
        <taxon>Tracheophyta</taxon>
        <taxon>Spermatophyta</taxon>
        <taxon>Magnoliopsida</taxon>
        <taxon>Liliopsida</taxon>
        <taxon>Poales</taxon>
        <taxon>Poaceae</taxon>
        <taxon>BOP clade</taxon>
        <taxon>Oryzoideae</taxon>
        <taxon>Oryzeae</taxon>
        <taxon>Oryzinae</taxon>
        <taxon>Oryza</taxon>
        <taxon>Oryza meyeriana</taxon>
    </lineage>
</organism>
<evidence type="ECO:0000313" key="2">
    <source>
        <dbReference type="EMBL" id="KAF0929341.1"/>
    </source>
</evidence>
<dbReference type="Proteomes" id="UP000479710">
    <property type="component" value="Unassembled WGS sequence"/>
</dbReference>
<keyword evidence="3" id="KW-1185">Reference proteome</keyword>
<feature type="region of interest" description="Disordered" evidence="1">
    <location>
        <begin position="1"/>
        <end position="66"/>
    </location>
</feature>
<feature type="compositionally biased region" description="Basic and acidic residues" evidence="1">
    <location>
        <begin position="1"/>
        <end position="38"/>
    </location>
</feature>
<protein>
    <submittedName>
        <fullName evidence="2">Uncharacterized protein</fullName>
    </submittedName>
</protein>
<dbReference type="EMBL" id="SPHZ02000002">
    <property type="protein sequence ID" value="KAF0929341.1"/>
    <property type="molecule type" value="Genomic_DNA"/>
</dbReference>
<sequence>MLNHGGEKLTDERGRCHGGWGKEREKGRRARRPWERRGLLWSSGSSGETEARTGTITDESTASAVR</sequence>
<evidence type="ECO:0000313" key="3">
    <source>
        <dbReference type="Proteomes" id="UP000479710"/>
    </source>
</evidence>
<reference evidence="2 3" key="1">
    <citation type="submission" date="2019-11" db="EMBL/GenBank/DDBJ databases">
        <title>Whole genome sequence of Oryza granulata.</title>
        <authorList>
            <person name="Li W."/>
        </authorList>
    </citation>
    <scope>NUCLEOTIDE SEQUENCE [LARGE SCALE GENOMIC DNA]</scope>
    <source>
        <strain evidence="3">cv. Menghai</strain>
        <tissue evidence="2">Leaf</tissue>
    </source>
</reference>
<gene>
    <name evidence="2" type="ORF">E2562_019922</name>
</gene>
<dbReference type="AlphaFoldDB" id="A0A6G1EXL3"/>